<evidence type="ECO:0000313" key="5">
    <source>
        <dbReference type="Proteomes" id="UP001239019"/>
    </source>
</evidence>
<dbReference type="Gene3D" id="2.40.160.20">
    <property type="match status" value="1"/>
</dbReference>
<dbReference type="SUPFAM" id="SSF56925">
    <property type="entry name" value="OMPA-like"/>
    <property type="match status" value="1"/>
</dbReference>
<evidence type="ECO:0000313" key="4">
    <source>
        <dbReference type="EMBL" id="MDQ2070299.1"/>
    </source>
</evidence>
<evidence type="ECO:0000259" key="3">
    <source>
        <dbReference type="Pfam" id="PF13505"/>
    </source>
</evidence>
<organism evidence="4 5">
    <name type="scientific">Natronospira bacteriovora</name>
    <dbReference type="NCBI Taxonomy" id="3069753"/>
    <lineage>
        <taxon>Bacteria</taxon>
        <taxon>Pseudomonadati</taxon>
        <taxon>Pseudomonadota</taxon>
        <taxon>Gammaproteobacteria</taxon>
        <taxon>Natronospirales</taxon>
        <taxon>Natronospiraceae</taxon>
        <taxon>Natronospira</taxon>
    </lineage>
</organism>
<proteinExistence type="predicted"/>
<feature type="chain" id="PRO_5045252361" evidence="2">
    <location>
        <begin position="23"/>
        <end position="166"/>
    </location>
</feature>
<reference evidence="4 5" key="1">
    <citation type="submission" date="2023-08" db="EMBL/GenBank/DDBJ databases">
        <title>Whole-genome sequencing of halo(alkali)philic microorganisms from hypersaline lakes.</title>
        <authorList>
            <person name="Sorokin D.Y."/>
            <person name="Abbas B."/>
            <person name="Merkel A.Y."/>
        </authorList>
    </citation>
    <scope>NUCLEOTIDE SEQUENCE [LARGE SCALE GENOMIC DNA]</scope>
    <source>
        <strain evidence="4 5">AB-CW4</strain>
    </source>
</reference>
<feature type="domain" description="Outer membrane protein beta-barrel" evidence="3">
    <location>
        <begin position="9"/>
        <end position="166"/>
    </location>
</feature>
<dbReference type="Proteomes" id="UP001239019">
    <property type="component" value="Unassembled WGS sequence"/>
</dbReference>
<protein>
    <submittedName>
        <fullName evidence="4">Outer membrane beta-barrel protein</fullName>
    </submittedName>
</protein>
<dbReference type="InterPro" id="IPR027385">
    <property type="entry name" value="Beta-barrel_OMP"/>
</dbReference>
<comment type="caution">
    <text evidence="4">The sequence shown here is derived from an EMBL/GenBank/DDBJ whole genome shotgun (WGS) entry which is preliminary data.</text>
</comment>
<evidence type="ECO:0000256" key="1">
    <source>
        <dbReference type="ARBA" id="ARBA00022729"/>
    </source>
</evidence>
<dbReference type="InterPro" id="IPR011250">
    <property type="entry name" value="OMP/PagP_B-barrel"/>
</dbReference>
<name>A0ABU0W8D3_9GAMM</name>
<gene>
    <name evidence="4" type="ORF">RBH19_10445</name>
</gene>
<dbReference type="Pfam" id="PF13505">
    <property type="entry name" value="OMP_b-brl"/>
    <property type="match status" value="1"/>
</dbReference>
<accession>A0ABU0W8D3</accession>
<dbReference type="EMBL" id="JAVDDT010000006">
    <property type="protein sequence ID" value="MDQ2070299.1"/>
    <property type="molecule type" value="Genomic_DNA"/>
</dbReference>
<evidence type="ECO:0000256" key="2">
    <source>
        <dbReference type="SAM" id="SignalP"/>
    </source>
</evidence>
<keyword evidence="1 2" id="KW-0732">Signal</keyword>
<keyword evidence="5" id="KW-1185">Reference proteome</keyword>
<dbReference type="RefSeq" id="WP_306728791.1">
    <property type="nucleotide sequence ID" value="NZ_JAVDDT010000006.1"/>
</dbReference>
<feature type="signal peptide" evidence="2">
    <location>
        <begin position="1"/>
        <end position="22"/>
    </location>
</feature>
<sequence>MKKIHLGLAAAAGLMLSTSVMADGFEFDQSNMYFGGGVSNNSVSGFDSAFGFQVFGGYNFGEIFGVDQLDFIVEAGFMNTDDFEANTFFGTVTTSHSGLWTTGGVAYRFNPDWSFFGRAGLDFGDDDGFMIGGGAAYHLNENLELRGELVERDNITSVQFNVAYHF</sequence>